<organism evidence="4 5">
    <name type="scientific">Rhodococcus rhodochrous J45</name>
    <dbReference type="NCBI Taxonomy" id="935266"/>
    <lineage>
        <taxon>Bacteria</taxon>
        <taxon>Bacillati</taxon>
        <taxon>Actinomycetota</taxon>
        <taxon>Actinomycetes</taxon>
        <taxon>Mycobacteriales</taxon>
        <taxon>Nocardiaceae</taxon>
        <taxon>Rhodococcus</taxon>
    </lineage>
</organism>
<dbReference type="GO" id="GO:0004364">
    <property type="term" value="F:glutathione transferase activity"/>
    <property type="evidence" value="ECO:0007669"/>
    <property type="project" value="TreeGrafter"/>
</dbReference>
<dbReference type="InterPro" id="IPR036249">
    <property type="entry name" value="Thioredoxin-like_sf"/>
</dbReference>
<protein>
    <submittedName>
        <fullName evidence="4">Glutathione S-transferase</fullName>
    </submittedName>
</protein>
<keyword evidence="4" id="KW-0808">Transferase</keyword>
<dbReference type="GO" id="GO:0006749">
    <property type="term" value="P:glutathione metabolic process"/>
    <property type="evidence" value="ECO:0007669"/>
    <property type="project" value="TreeGrafter"/>
</dbReference>
<dbReference type="AlphaFoldDB" id="A0A562DLZ0"/>
<dbReference type="SUPFAM" id="SSF52833">
    <property type="entry name" value="Thioredoxin-like"/>
    <property type="match status" value="1"/>
</dbReference>
<feature type="domain" description="GST C-terminal" evidence="3">
    <location>
        <begin position="63"/>
        <end position="195"/>
    </location>
</feature>
<dbReference type="InterPro" id="IPR036282">
    <property type="entry name" value="Glutathione-S-Trfase_C_sf"/>
</dbReference>
<comment type="caution">
    <text evidence="4">The sequence shown here is derived from an EMBL/GenBank/DDBJ whole genome shotgun (WGS) entry which is preliminary data.</text>
</comment>
<evidence type="ECO:0000259" key="2">
    <source>
        <dbReference type="PROSITE" id="PS50404"/>
    </source>
</evidence>
<dbReference type="InterPro" id="IPR004045">
    <property type="entry name" value="Glutathione_S-Trfase_N"/>
</dbReference>
<dbReference type="EMBL" id="VLJT01000039">
    <property type="protein sequence ID" value="TWH10689.1"/>
    <property type="molecule type" value="Genomic_DNA"/>
</dbReference>
<dbReference type="PANTHER" id="PTHR43969:SF9">
    <property type="entry name" value="GLUTATHIONE S TRANSFERASE D10, ISOFORM A-RELATED"/>
    <property type="match status" value="1"/>
</dbReference>
<gene>
    <name evidence="4" type="ORF">L618_000400001700</name>
</gene>
<dbReference type="Gene3D" id="3.40.30.10">
    <property type="entry name" value="Glutaredoxin"/>
    <property type="match status" value="1"/>
</dbReference>
<evidence type="ECO:0000313" key="5">
    <source>
        <dbReference type="Proteomes" id="UP000317573"/>
    </source>
</evidence>
<evidence type="ECO:0000259" key="3">
    <source>
        <dbReference type="PROSITE" id="PS50405"/>
    </source>
</evidence>
<feature type="domain" description="GST N-terminal" evidence="2">
    <location>
        <begin position="2"/>
        <end position="84"/>
    </location>
</feature>
<evidence type="ECO:0000256" key="1">
    <source>
        <dbReference type="ARBA" id="ARBA00011738"/>
    </source>
</evidence>
<dbReference type="SUPFAM" id="SSF47616">
    <property type="entry name" value="GST C-terminal domain-like"/>
    <property type="match status" value="1"/>
</dbReference>
<dbReference type="PROSITE" id="PS50404">
    <property type="entry name" value="GST_NTER"/>
    <property type="match status" value="1"/>
</dbReference>
<comment type="subunit">
    <text evidence="1">Homodimer.</text>
</comment>
<dbReference type="Pfam" id="PF13409">
    <property type="entry name" value="GST_N_2"/>
    <property type="match status" value="1"/>
</dbReference>
<dbReference type="Pfam" id="PF13410">
    <property type="entry name" value="GST_C_2"/>
    <property type="match status" value="1"/>
</dbReference>
<dbReference type="Proteomes" id="UP000317573">
    <property type="component" value="Unassembled WGS sequence"/>
</dbReference>
<dbReference type="PANTHER" id="PTHR43969">
    <property type="entry name" value="GLUTATHIONE S TRANSFERASE D10, ISOFORM A-RELATED"/>
    <property type="match status" value="1"/>
</dbReference>
<proteinExistence type="predicted"/>
<sequence length="195" mass="21434">MSIPVLHDFPLDPRCYSVRLALALLGVEHRVQPVDVFPGGAHLEPPYRELTPTGELPVFETGTTTLVGSIDVLVHLADGTTWAAPSDDWIDFATGPLEQFYSCRERSLYTTDPVDTTAARVAVQSLDDLLASRTTDDAWVAADRPTVADIALFPAAALSRDIAIDHDRYPALRSWIRRIKQLPGFVEMPGIPVFP</sequence>
<evidence type="ECO:0000313" key="4">
    <source>
        <dbReference type="EMBL" id="TWH10689.1"/>
    </source>
</evidence>
<name>A0A562DLZ0_RHORH</name>
<accession>A0A562DLZ0</accession>
<reference evidence="4 5" key="1">
    <citation type="submission" date="2019-07" db="EMBL/GenBank/DDBJ databases">
        <title>Genome sequencing of lignin-degrading bacterial isolates.</title>
        <authorList>
            <person name="Gladden J."/>
        </authorList>
    </citation>
    <scope>NUCLEOTIDE SEQUENCE [LARGE SCALE GENOMIC DNA]</scope>
    <source>
        <strain evidence="4 5">J45</strain>
    </source>
</reference>
<dbReference type="Gene3D" id="1.20.1050.10">
    <property type="match status" value="1"/>
</dbReference>
<dbReference type="InterPro" id="IPR010987">
    <property type="entry name" value="Glutathione-S-Trfase_C-like"/>
</dbReference>
<dbReference type="PROSITE" id="PS50405">
    <property type="entry name" value="GST_CTER"/>
    <property type="match status" value="1"/>
</dbReference>
<dbReference type="RefSeq" id="WP_145692692.1">
    <property type="nucleotide sequence ID" value="NZ_VLJT01000039.1"/>
</dbReference>